<reference evidence="2 3" key="1">
    <citation type="journal article" date="2019" name="Int. J. Syst. Evol. Microbiol.">
        <title>The Global Catalogue of Microorganisms (GCM) 10K type strain sequencing project: providing services to taxonomists for standard genome sequencing and annotation.</title>
        <authorList>
            <consortium name="The Broad Institute Genomics Platform"/>
            <consortium name="The Broad Institute Genome Sequencing Center for Infectious Disease"/>
            <person name="Wu L."/>
            <person name="Ma J."/>
        </authorList>
    </citation>
    <scope>NUCLEOTIDE SEQUENCE [LARGE SCALE GENOMIC DNA]</scope>
    <source>
        <strain evidence="2 3">JCM 11117</strain>
    </source>
</reference>
<name>A0ABN1NKA2_9PSEU</name>
<dbReference type="Proteomes" id="UP001499967">
    <property type="component" value="Unassembled WGS sequence"/>
</dbReference>
<comment type="caution">
    <text evidence="2">The sequence shown here is derived from an EMBL/GenBank/DDBJ whole genome shotgun (WGS) entry which is preliminary data.</text>
</comment>
<evidence type="ECO:0000256" key="1">
    <source>
        <dbReference type="SAM" id="MobiDB-lite"/>
    </source>
</evidence>
<organism evidence="2 3">
    <name type="scientific">Pseudonocardia zijingensis</name>
    <dbReference type="NCBI Taxonomy" id="153376"/>
    <lineage>
        <taxon>Bacteria</taxon>
        <taxon>Bacillati</taxon>
        <taxon>Actinomycetota</taxon>
        <taxon>Actinomycetes</taxon>
        <taxon>Pseudonocardiales</taxon>
        <taxon>Pseudonocardiaceae</taxon>
        <taxon>Pseudonocardia</taxon>
    </lineage>
</organism>
<keyword evidence="3" id="KW-1185">Reference proteome</keyword>
<proteinExistence type="predicted"/>
<feature type="region of interest" description="Disordered" evidence="1">
    <location>
        <begin position="85"/>
        <end position="105"/>
    </location>
</feature>
<sequence length="105" mass="11064">MLRDRVLGVDLLLDRHDLLADEIAHGGQHISEVGGVHGRDATAGTGTASRQRTSATRKPSYRPPRTTLSTTIMISLCGAGWGAPYPERGGAPAGGRREGGREYAA</sequence>
<evidence type="ECO:0000313" key="3">
    <source>
        <dbReference type="Proteomes" id="UP001499967"/>
    </source>
</evidence>
<feature type="region of interest" description="Disordered" evidence="1">
    <location>
        <begin position="30"/>
        <end position="67"/>
    </location>
</feature>
<feature type="compositionally biased region" description="Polar residues" evidence="1">
    <location>
        <begin position="44"/>
        <end position="57"/>
    </location>
</feature>
<accession>A0ABN1NKA2</accession>
<protein>
    <submittedName>
        <fullName evidence="2">Uncharacterized protein</fullName>
    </submittedName>
</protein>
<dbReference type="EMBL" id="BAAAHP010000358">
    <property type="protein sequence ID" value="GAA0910148.1"/>
    <property type="molecule type" value="Genomic_DNA"/>
</dbReference>
<feature type="compositionally biased region" description="Basic and acidic residues" evidence="1">
    <location>
        <begin position="95"/>
        <end position="105"/>
    </location>
</feature>
<gene>
    <name evidence="2" type="ORF">GCM10009559_80530</name>
</gene>
<evidence type="ECO:0000313" key="2">
    <source>
        <dbReference type="EMBL" id="GAA0910148.1"/>
    </source>
</evidence>